<evidence type="ECO:0000256" key="1">
    <source>
        <dbReference type="ARBA" id="ARBA00010607"/>
    </source>
</evidence>
<sequence>MVKPRWLLSLFLLTLQLAEPGVNSAKFTLVNQCNYTVWPAAVSSGNVNLSTTGFVLKTGESSTVATPATWTGRFWGRTLCANDSSTGNFSCATGDCGSGKVECGGMGGAPPATLVEISTGSVGGRDFYDVSLVDGFNVPVMVVPVGVPGGNCGSAGCPEDLNAVCPAELKVTEKGRVVACQGACGVFFKEFFCCTGEHSSRNTCEPSVYSQSLTVQPQIITSSFVLPPTMPVEVLVTHSLPAMRHLGGFLRQGILRLGSTDFQVSFFNWLYGMTRYQIRPSYGMQMGTNLLLKDQD</sequence>
<protein>
    <submittedName>
        <fullName evidence="4">Thaumatin-like protein 1</fullName>
    </submittedName>
</protein>
<evidence type="ECO:0000313" key="3">
    <source>
        <dbReference type="Proteomes" id="UP000694853"/>
    </source>
</evidence>
<dbReference type="PRINTS" id="PR00347">
    <property type="entry name" value="THAUMATIN"/>
</dbReference>
<proteinExistence type="inferred from homology"/>
<dbReference type="InterPro" id="IPR037176">
    <property type="entry name" value="Osmotin/thaumatin-like_sf"/>
</dbReference>
<feature type="signal peptide" evidence="2">
    <location>
        <begin position="1"/>
        <end position="24"/>
    </location>
</feature>
<feature type="chain" id="PRO_5034967249" evidence="2">
    <location>
        <begin position="25"/>
        <end position="296"/>
    </location>
</feature>
<dbReference type="PANTHER" id="PTHR31048">
    <property type="entry name" value="OS03G0233200 PROTEIN"/>
    <property type="match status" value="1"/>
</dbReference>
<evidence type="ECO:0000313" key="4">
    <source>
        <dbReference type="RefSeq" id="XP_027342994.1"/>
    </source>
</evidence>
<dbReference type="AlphaFoldDB" id="A0A8B8KJE1"/>
<name>A0A8B8KJE1_ABRPR</name>
<dbReference type="Pfam" id="PF00314">
    <property type="entry name" value="Thaumatin"/>
    <property type="match status" value="1"/>
</dbReference>
<dbReference type="Proteomes" id="UP000694853">
    <property type="component" value="Unplaced"/>
</dbReference>
<reference evidence="4" key="2">
    <citation type="submission" date="2025-08" db="UniProtKB">
        <authorList>
            <consortium name="RefSeq"/>
        </authorList>
    </citation>
    <scope>IDENTIFICATION</scope>
    <source>
        <tissue evidence="4">Young leaves</tissue>
    </source>
</reference>
<organism evidence="3 4">
    <name type="scientific">Abrus precatorius</name>
    <name type="common">Indian licorice</name>
    <name type="synonym">Glycine abrus</name>
    <dbReference type="NCBI Taxonomy" id="3816"/>
    <lineage>
        <taxon>Eukaryota</taxon>
        <taxon>Viridiplantae</taxon>
        <taxon>Streptophyta</taxon>
        <taxon>Embryophyta</taxon>
        <taxon>Tracheophyta</taxon>
        <taxon>Spermatophyta</taxon>
        <taxon>Magnoliopsida</taxon>
        <taxon>eudicotyledons</taxon>
        <taxon>Gunneridae</taxon>
        <taxon>Pentapetalae</taxon>
        <taxon>rosids</taxon>
        <taxon>fabids</taxon>
        <taxon>Fabales</taxon>
        <taxon>Fabaceae</taxon>
        <taxon>Papilionoideae</taxon>
        <taxon>50 kb inversion clade</taxon>
        <taxon>NPAAA clade</taxon>
        <taxon>indigoferoid/millettioid clade</taxon>
        <taxon>Abreae</taxon>
        <taxon>Abrus</taxon>
    </lineage>
</organism>
<dbReference type="RefSeq" id="XP_027342994.1">
    <property type="nucleotide sequence ID" value="XM_027487193.1"/>
</dbReference>
<accession>A0A8B8KJE1</accession>
<reference evidence="3" key="1">
    <citation type="journal article" date="2019" name="Toxins">
        <title>Detection of Abrin-Like and Prepropulchellin-Like Toxin Genes and Transcripts Using Whole Genome Sequencing and Full-Length Transcript Sequencing of Abrus precatorius.</title>
        <authorList>
            <person name="Hovde B.T."/>
            <person name="Daligault H.E."/>
            <person name="Hanschen E.R."/>
            <person name="Kunde Y.A."/>
            <person name="Johnson M.B."/>
            <person name="Starkenburg S.R."/>
            <person name="Johnson S.L."/>
        </authorList>
    </citation>
    <scope>NUCLEOTIDE SEQUENCE [LARGE SCALE GENOMIC DNA]</scope>
</reference>
<dbReference type="PROSITE" id="PS51367">
    <property type="entry name" value="THAUMATIN_2"/>
    <property type="match status" value="1"/>
</dbReference>
<evidence type="ECO:0000256" key="2">
    <source>
        <dbReference type="SAM" id="SignalP"/>
    </source>
</evidence>
<dbReference type="InterPro" id="IPR017949">
    <property type="entry name" value="Thaumatin_CS"/>
</dbReference>
<dbReference type="Gene3D" id="2.60.110.10">
    <property type="entry name" value="Thaumatin"/>
    <property type="match status" value="1"/>
</dbReference>
<dbReference type="GeneID" id="113855554"/>
<dbReference type="KEGG" id="aprc:113855554"/>
<dbReference type="FunFam" id="2.60.110.10:FF:000004">
    <property type="entry name" value="THAUMATIN-LIKE PROTEIN 1"/>
    <property type="match status" value="1"/>
</dbReference>
<dbReference type="OrthoDB" id="1714438at2759"/>
<gene>
    <name evidence="4" type="primary">LOC113855554</name>
</gene>
<comment type="similarity">
    <text evidence="1">Belongs to the thaumatin family.</text>
</comment>
<dbReference type="PROSITE" id="PS00316">
    <property type="entry name" value="THAUMATIN_1"/>
    <property type="match status" value="1"/>
</dbReference>
<dbReference type="InterPro" id="IPR001938">
    <property type="entry name" value="Thaumatin"/>
</dbReference>
<keyword evidence="2" id="KW-0732">Signal</keyword>
<dbReference type="SUPFAM" id="SSF49870">
    <property type="entry name" value="Osmotin, thaumatin-like protein"/>
    <property type="match status" value="1"/>
</dbReference>
<dbReference type="SMART" id="SM00205">
    <property type="entry name" value="THN"/>
    <property type="match status" value="1"/>
</dbReference>
<keyword evidence="3" id="KW-1185">Reference proteome</keyword>